<dbReference type="GO" id="GO:0003725">
    <property type="term" value="F:double-stranded RNA binding"/>
    <property type="evidence" value="ECO:0007669"/>
    <property type="project" value="InterPro"/>
</dbReference>
<evidence type="ECO:0000313" key="13">
    <source>
        <dbReference type="Proteomes" id="UP000807342"/>
    </source>
</evidence>
<organism evidence="12 13">
    <name type="scientific">Macrolepiota fuliginosa MF-IS2</name>
    <dbReference type="NCBI Taxonomy" id="1400762"/>
    <lineage>
        <taxon>Eukaryota</taxon>
        <taxon>Fungi</taxon>
        <taxon>Dikarya</taxon>
        <taxon>Basidiomycota</taxon>
        <taxon>Agaricomycotina</taxon>
        <taxon>Agaricomycetes</taxon>
        <taxon>Agaricomycetidae</taxon>
        <taxon>Agaricales</taxon>
        <taxon>Agaricineae</taxon>
        <taxon>Agaricaceae</taxon>
        <taxon>Macrolepiota</taxon>
    </lineage>
</organism>
<keyword evidence="5" id="KW-0496">Mitochondrion</keyword>
<keyword evidence="6" id="KW-0687">Ribonucleoprotein</keyword>
<keyword evidence="3" id="KW-0809">Transit peptide</keyword>
<dbReference type="InterPro" id="IPR044444">
    <property type="entry name" value="Ribosomal_mL44_DSRM_metazoa"/>
</dbReference>
<proteinExistence type="inferred from homology"/>
<comment type="similarity">
    <text evidence="7">Belongs to the ribonuclease III family. Mitochondrion-specific ribosomal protein mL44 subfamily.</text>
</comment>
<dbReference type="SUPFAM" id="SSF54768">
    <property type="entry name" value="dsRNA-binding domain-like"/>
    <property type="match status" value="1"/>
</dbReference>
<name>A0A9P6C6E0_9AGAR</name>
<dbReference type="PROSITE" id="PS50137">
    <property type="entry name" value="DS_RBD"/>
    <property type="match status" value="1"/>
</dbReference>
<dbReference type="PANTHER" id="PTHR11207:SF32">
    <property type="entry name" value="LARGE RIBOSOMAL SUBUNIT PROTEIN ML44"/>
    <property type="match status" value="1"/>
</dbReference>
<dbReference type="SUPFAM" id="SSF69065">
    <property type="entry name" value="RNase III domain-like"/>
    <property type="match status" value="1"/>
</dbReference>
<dbReference type="OrthoDB" id="67027at2759"/>
<dbReference type="Pfam" id="PF22935">
    <property type="entry name" value="RM44_endonuclase"/>
    <property type="match status" value="1"/>
</dbReference>
<dbReference type="InterPro" id="IPR014720">
    <property type="entry name" value="dsRBD_dom"/>
</dbReference>
<comment type="subcellular location">
    <subcellularLocation>
        <location evidence="1">Mitochondrion</location>
    </subcellularLocation>
</comment>
<dbReference type="CDD" id="cd19873">
    <property type="entry name" value="DSRM_MRPL3_like"/>
    <property type="match status" value="1"/>
</dbReference>
<protein>
    <recommendedName>
        <fullName evidence="8">Large ribosomal subunit protein mL44</fullName>
    </recommendedName>
</protein>
<dbReference type="SMART" id="SM00358">
    <property type="entry name" value="DSRM"/>
    <property type="match status" value="1"/>
</dbReference>
<comment type="caution">
    <text evidence="12">The sequence shown here is derived from an EMBL/GenBank/DDBJ whole genome shotgun (WGS) entry which is preliminary data.</text>
</comment>
<evidence type="ECO:0000256" key="6">
    <source>
        <dbReference type="ARBA" id="ARBA00023274"/>
    </source>
</evidence>
<feature type="region of interest" description="Disordered" evidence="10">
    <location>
        <begin position="320"/>
        <end position="349"/>
    </location>
</feature>
<dbReference type="PANTHER" id="PTHR11207">
    <property type="entry name" value="RIBONUCLEASE III"/>
    <property type="match status" value="1"/>
</dbReference>
<dbReference type="Pfam" id="PF22892">
    <property type="entry name" value="DSRM_MRPL44"/>
    <property type="match status" value="1"/>
</dbReference>
<evidence type="ECO:0000313" key="12">
    <source>
        <dbReference type="EMBL" id="KAF9453517.1"/>
    </source>
</evidence>
<dbReference type="AlphaFoldDB" id="A0A9P6C6E0"/>
<dbReference type="GO" id="GO:0006396">
    <property type="term" value="P:RNA processing"/>
    <property type="evidence" value="ECO:0007669"/>
    <property type="project" value="InterPro"/>
</dbReference>
<sequence length="349" mass="38056">MAVPTRLVASAARIPAVAASVLPAFPPQHALYQNSDVPKPAFDTDAWAAAQPPPPSALVAFAHRLGLAAVLSKPDLVQQACTHPSFVPLHRQFYPDDPRPATNAQLSPLGNALMGMFASEFVRVAYPYLPTKVWKAAVTAYVGPTVCTSVAQEMGATPLVRWQRTPRTVTQAPVMHSDALASVPRAITALIYQHRSLPSARQFVHSYFLTRKIDIQSMLKFVDPKKALLEMVHKFGREKPVSRLLKETGRFSNSPIYVVGIFSGADKLGEGHGSSLKMAEFRAAEDALHRVYLTRTPDHLIQLPSSTFPLGLGDVFRPGQEAKYDRPEPTMAEVSYASSGRSKLPSLSP</sequence>
<dbReference type="InterPro" id="IPR044443">
    <property type="entry name" value="Ribosomal_mL44_DSRM_fung"/>
</dbReference>
<evidence type="ECO:0000256" key="4">
    <source>
        <dbReference type="ARBA" id="ARBA00022980"/>
    </source>
</evidence>
<keyword evidence="2 9" id="KW-0694">RNA-binding</keyword>
<evidence type="ECO:0000256" key="2">
    <source>
        <dbReference type="ARBA" id="ARBA00022884"/>
    </source>
</evidence>
<dbReference type="GO" id="GO:0005840">
    <property type="term" value="C:ribosome"/>
    <property type="evidence" value="ECO:0007669"/>
    <property type="project" value="UniProtKB-KW"/>
</dbReference>
<dbReference type="InterPro" id="IPR000999">
    <property type="entry name" value="RNase_III_dom"/>
</dbReference>
<gene>
    <name evidence="12" type="ORF">P691DRAFT_792221</name>
</gene>
<evidence type="ECO:0000256" key="5">
    <source>
        <dbReference type="ARBA" id="ARBA00023128"/>
    </source>
</evidence>
<evidence type="ECO:0000256" key="3">
    <source>
        <dbReference type="ARBA" id="ARBA00022946"/>
    </source>
</evidence>
<feature type="compositionally biased region" description="Polar residues" evidence="10">
    <location>
        <begin position="336"/>
        <end position="349"/>
    </location>
</feature>
<evidence type="ECO:0000256" key="8">
    <source>
        <dbReference type="ARBA" id="ARBA00035187"/>
    </source>
</evidence>
<dbReference type="GO" id="GO:0005739">
    <property type="term" value="C:mitochondrion"/>
    <property type="evidence" value="ECO:0007669"/>
    <property type="project" value="TreeGrafter"/>
</dbReference>
<dbReference type="GO" id="GO:0004525">
    <property type="term" value="F:ribonuclease III activity"/>
    <property type="evidence" value="ECO:0007669"/>
    <property type="project" value="InterPro"/>
</dbReference>
<dbReference type="SMART" id="SM00535">
    <property type="entry name" value="RIBOc"/>
    <property type="match status" value="1"/>
</dbReference>
<feature type="domain" description="DRBM" evidence="11">
    <location>
        <begin position="223"/>
        <end position="293"/>
    </location>
</feature>
<evidence type="ECO:0000256" key="1">
    <source>
        <dbReference type="ARBA" id="ARBA00004173"/>
    </source>
</evidence>
<dbReference type="InterPro" id="IPR036389">
    <property type="entry name" value="RNase_III_sf"/>
</dbReference>
<evidence type="ECO:0000259" key="11">
    <source>
        <dbReference type="PROSITE" id="PS50137"/>
    </source>
</evidence>
<dbReference type="Proteomes" id="UP000807342">
    <property type="component" value="Unassembled WGS sequence"/>
</dbReference>
<keyword evidence="13" id="KW-1185">Reference proteome</keyword>
<accession>A0A9P6C6E0</accession>
<evidence type="ECO:0000256" key="7">
    <source>
        <dbReference type="ARBA" id="ARBA00024034"/>
    </source>
</evidence>
<dbReference type="Gene3D" id="1.10.1520.10">
    <property type="entry name" value="Ribonuclease III domain"/>
    <property type="match status" value="2"/>
</dbReference>
<dbReference type="InterPro" id="IPR055189">
    <property type="entry name" value="RM44_endonuclase"/>
</dbReference>
<evidence type="ECO:0000256" key="10">
    <source>
        <dbReference type="SAM" id="MobiDB-lite"/>
    </source>
</evidence>
<dbReference type="EMBL" id="MU151060">
    <property type="protein sequence ID" value="KAF9453517.1"/>
    <property type="molecule type" value="Genomic_DNA"/>
</dbReference>
<reference evidence="12" key="1">
    <citation type="submission" date="2020-11" db="EMBL/GenBank/DDBJ databases">
        <authorList>
            <consortium name="DOE Joint Genome Institute"/>
            <person name="Ahrendt S."/>
            <person name="Riley R."/>
            <person name="Andreopoulos W."/>
            <person name="Labutti K."/>
            <person name="Pangilinan J."/>
            <person name="Ruiz-Duenas F.J."/>
            <person name="Barrasa J.M."/>
            <person name="Sanchez-Garcia M."/>
            <person name="Camarero S."/>
            <person name="Miyauchi S."/>
            <person name="Serrano A."/>
            <person name="Linde D."/>
            <person name="Babiker R."/>
            <person name="Drula E."/>
            <person name="Ayuso-Fernandez I."/>
            <person name="Pacheco R."/>
            <person name="Padilla G."/>
            <person name="Ferreira P."/>
            <person name="Barriuso J."/>
            <person name="Kellner H."/>
            <person name="Castanera R."/>
            <person name="Alfaro M."/>
            <person name="Ramirez L."/>
            <person name="Pisabarro A.G."/>
            <person name="Kuo A."/>
            <person name="Tritt A."/>
            <person name="Lipzen A."/>
            <person name="He G."/>
            <person name="Yan M."/>
            <person name="Ng V."/>
            <person name="Cullen D."/>
            <person name="Martin F."/>
            <person name="Rosso M.-N."/>
            <person name="Henrissat B."/>
            <person name="Hibbett D."/>
            <person name="Martinez A.T."/>
            <person name="Grigoriev I.V."/>
        </authorList>
    </citation>
    <scope>NUCLEOTIDE SEQUENCE</scope>
    <source>
        <strain evidence="12">MF-IS2</strain>
    </source>
</reference>
<dbReference type="GO" id="GO:0003735">
    <property type="term" value="F:structural constituent of ribosome"/>
    <property type="evidence" value="ECO:0007669"/>
    <property type="project" value="TreeGrafter"/>
</dbReference>
<evidence type="ECO:0000256" key="9">
    <source>
        <dbReference type="PROSITE-ProRule" id="PRU00266"/>
    </source>
</evidence>
<dbReference type="Gene3D" id="3.30.160.20">
    <property type="match status" value="1"/>
</dbReference>
<keyword evidence="4 12" id="KW-0689">Ribosomal protein</keyword>